<dbReference type="InterPro" id="IPR000907">
    <property type="entry name" value="LipOase"/>
</dbReference>
<dbReference type="Gene3D" id="2.60.60.20">
    <property type="entry name" value="PLAT/LH2 domain"/>
    <property type="match status" value="1"/>
</dbReference>
<dbReference type="InterPro" id="IPR001024">
    <property type="entry name" value="PLAT/LH2_dom"/>
</dbReference>
<dbReference type="InterPro" id="IPR001246">
    <property type="entry name" value="LipOase_plant"/>
</dbReference>
<evidence type="ECO:0000259" key="12">
    <source>
        <dbReference type="PROSITE" id="PS51393"/>
    </source>
</evidence>
<dbReference type="PANTHER" id="PTHR11771">
    <property type="entry name" value="LIPOXYGENASE"/>
    <property type="match status" value="1"/>
</dbReference>
<evidence type="ECO:0000256" key="6">
    <source>
        <dbReference type="ARBA" id="ARBA00022964"/>
    </source>
</evidence>
<dbReference type="Gene3D" id="1.20.245.10">
    <property type="entry name" value="Lipoxygenase-1, Domain 5"/>
    <property type="match status" value="1"/>
</dbReference>
<dbReference type="Gene3D" id="4.10.375.10">
    <property type="entry name" value="Lipoxygenase-1, Domain 2"/>
    <property type="match status" value="1"/>
</dbReference>
<dbReference type="PROSITE" id="PS51393">
    <property type="entry name" value="LIPOXYGENASE_3"/>
    <property type="match status" value="1"/>
</dbReference>
<dbReference type="InterPro" id="IPR036392">
    <property type="entry name" value="PLAT/LH2_dom_sf"/>
</dbReference>
<evidence type="ECO:0000256" key="2">
    <source>
        <dbReference type="ARBA" id="ARBA00022516"/>
    </source>
</evidence>
<dbReference type="SMART" id="SM00308">
    <property type="entry name" value="LH2"/>
    <property type="match status" value="1"/>
</dbReference>
<evidence type="ECO:0008006" key="15">
    <source>
        <dbReference type="Google" id="ProtNLM"/>
    </source>
</evidence>
<evidence type="ECO:0000256" key="5">
    <source>
        <dbReference type="ARBA" id="ARBA00022832"/>
    </source>
</evidence>
<dbReference type="PROSITE" id="PS50095">
    <property type="entry name" value="PLAT"/>
    <property type="match status" value="1"/>
</dbReference>
<keyword evidence="3" id="KW-0479">Metal-binding</keyword>
<dbReference type="SUPFAM" id="SSF48484">
    <property type="entry name" value="Lipoxigenase"/>
    <property type="match status" value="1"/>
</dbReference>
<keyword evidence="7" id="KW-0560">Oxidoreductase</keyword>
<keyword evidence="6" id="KW-0223">Dioxygenase</keyword>
<reference evidence="13" key="1">
    <citation type="submission" date="2024-02" db="EMBL/GenBank/DDBJ databases">
        <authorList>
            <consortium name="ELIXIR-Norway"/>
            <consortium name="Elixir Norway"/>
        </authorList>
    </citation>
    <scope>NUCLEOTIDE SEQUENCE</scope>
</reference>
<gene>
    <name evidence="13" type="ORF">CSSPTR1EN2_LOCUS16522</name>
</gene>
<keyword evidence="2" id="KW-0444">Lipid biosynthesis</keyword>
<evidence type="ECO:0000313" key="14">
    <source>
        <dbReference type="Proteomes" id="UP001497512"/>
    </source>
</evidence>
<keyword evidence="9" id="KW-0275">Fatty acid biosynthesis</keyword>
<protein>
    <recommendedName>
        <fullName evidence="15">Lipoxygenase</fullName>
    </recommendedName>
</protein>
<sequence>MLASESTKRLTVLVKKSRRGVQQPDVMGSQKHMRSLAVRASSSRIETAIKGLQNLLHLSENADTTDYVSVEGVLTVRKRSVLNWMDINSDVVDDAEDALLDRKVLLQLVSSDQVDPGTKIGKLGKECEVLNWNLVQDSLISEDVTYPVTLLVPKDFGTPGAFIVRNKHMNEFFLKSLSLTLPDNSSGNKTQVFFPCNSWVYNEKKYQCNRIFFSNQAFLTDQTPPGLVQLRETEMMNLRGDGLGERQVWDRIYDYAIYNDLGDPTKPEDRRPNLGGSKEFPYPRRCRTGRPVYDVDPTMERRVLRNFYIPRDEIFDGVKQSDFLVDQLTSAAHNLVPAIEQLLSGGNNEFRSFKEVRNLYEEGLHLAEQLQQVKDTKDQTQKMDPFQVVKNLGADDRQDVLKFTIPQVISYNEEGWKEDEEFARQRIAGNNPILIKLLTSFPIVSELNDPEGRYGDPTSAITHSHIEPYLEGMSVEQALEAKKLYVLDYHDLYLPVVKQINELESFDSQTYATRSIFFLNKKNVLKPCAIELALEDSTGRGKRVFTPPKNNQRDWMWDLAKAHVCTNDAGVHQLYSHWTRTHASVEPFIIATNRQLSVMHPLNILLQPHFKNTMNINARARLLLISANGVIEKCFTPGKFAMQISSLLYGALWRFDEQGLPNDLLKRGMAVKDATSESGVKLQFEDYPYARDGLDLWCAFKSWVTDYINVYYASDQIVQQDMELQEWWSEIRTKGHADKKDAPGWPSLDSKANLVEILTTIIWISSAHHAAVNFGQYAYIGYMPNVPVIMRRLVPEVGTKEHSQLLSSPEQFFLQSHGRPWQTTIVMAIVEILSKHAQDEEYIGESFIEGWTDNKQVLDAFQKFDEKLQKAGEAIKERNATTERFPNRWGPTKVPYTLLYPKSDKPGLTGMGVPNSISI</sequence>
<dbReference type="PRINTS" id="PR00468">
    <property type="entry name" value="PLTLPOXGNASE"/>
</dbReference>
<evidence type="ECO:0000256" key="4">
    <source>
        <dbReference type="ARBA" id="ARBA00022767"/>
    </source>
</evidence>
<evidence type="ECO:0000256" key="1">
    <source>
        <dbReference type="ARBA" id="ARBA00009419"/>
    </source>
</evidence>
<dbReference type="InterPro" id="IPR013819">
    <property type="entry name" value="LipOase_C"/>
</dbReference>
<dbReference type="Gene3D" id="4.10.372.10">
    <property type="entry name" value="Lipoxygenase-1, Domain 3"/>
    <property type="match status" value="1"/>
</dbReference>
<evidence type="ECO:0000259" key="11">
    <source>
        <dbReference type="PROSITE" id="PS50095"/>
    </source>
</evidence>
<comment type="caution">
    <text evidence="10">Lacks conserved residue(s) required for the propagation of feature annotation.</text>
</comment>
<dbReference type="PRINTS" id="PR00087">
    <property type="entry name" value="LIPOXYGENASE"/>
</dbReference>
<dbReference type="Gene3D" id="3.10.450.60">
    <property type="match status" value="1"/>
</dbReference>
<evidence type="ECO:0000256" key="8">
    <source>
        <dbReference type="ARBA" id="ARBA00023098"/>
    </source>
</evidence>
<evidence type="ECO:0000313" key="13">
    <source>
        <dbReference type="EMBL" id="CAK9222903.1"/>
    </source>
</evidence>
<feature type="domain" description="PLAT" evidence="11">
    <location>
        <begin position="85"/>
        <end position="214"/>
    </location>
</feature>
<dbReference type="Pfam" id="PF01477">
    <property type="entry name" value="PLAT"/>
    <property type="match status" value="1"/>
</dbReference>
<dbReference type="InterPro" id="IPR027433">
    <property type="entry name" value="Lipoxygenase_dom_3"/>
</dbReference>
<accession>A0ABP0UJ59</accession>
<dbReference type="Pfam" id="PF00305">
    <property type="entry name" value="Lipoxygenase"/>
    <property type="match status" value="1"/>
</dbReference>
<keyword evidence="5" id="KW-0276">Fatty acid metabolism</keyword>
<evidence type="ECO:0000256" key="9">
    <source>
        <dbReference type="ARBA" id="ARBA00023160"/>
    </source>
</evidence>
<keyword evidence="14" id="KW-1185">Reference proteome</keyword>
<evidence type="ECO:0000256" key="7">
    <source>
        <dbReference type="ARBA" id="ARBA00023002"/>
    </source>
</evidence>
<dbReference type="Proteomes" id="UP001497512">
    <property type="component" value="Chromosome 4"/>
</dbReference>
<feature type="domain" description="Lipoxygenase" evidence="12">
    <location>
        <begin position="217"/>
        <end position="919"/>
    </location>
</feature>
<keyword evidence="4" id="KW-0925">Oxylipin biosynthesis</keyword>
<dbReference type="EMBL" id="OZ019896">
    <property type="protein sequence ID" value="CAK9222903.1"/>
    <property type="molecule type" value="Genomic_DNA"/>
</dbReference>
<organism evidence="13 14">
    <name type="scientific">Sphagnum troendelagicum</name>
    <dbReference type="NCBI Taxonomy" id="128251"/>
    <lineage>
        <taxon>Eukaryota</taxon>
        <taxon>Viridiplantae</taxon>
        <taxon>Streptophyta</taxon>
        <taxon>Embryophyta</taxon>
        <taxon>Bryophyta</taxon>
        <taxon>Sphagnophytina</taxon>
        <taxon>Sphagnopsida</taxon>
        <taxon>Sphagnales</taxon>
        <taxon>Sphagnaceae</taxon>
        <taxon>Sphagnum</taxon>
    </lineage>
</organism>
<evidence type="ECO:0000256" key="3">
    <source>
        <dbReference type="ARBA" id="ARBA00022723"/>
    </source>
</evidence>
<comment type="similarity">
    <text evidence="1">Belongs to the lipoxygenase family.</text>
</comment>
<evidence type="ECO:0000256" key="10">
    <source>
        <dbReference type="PROSITE-ProRule" id="PRU00152"/>
    </source>
</evidence>
<proteinExistence type="inferred from homology"/>
<dbReference type="SUPFAM" id="SSF49723">
    <property type="entry name" value="Lipase/lipooxygenase domain (PLAT/LH2 domain)"/>
    <property type="match status" value="1"/>
</dbReference>
<dbReference type="InterPro" id="IPR036226">
    <property type="entry name" value="LipOase_C_sf"/>
</dbReference>
<name>A0ABP0UJ59_9BRYO</name>
<keyword evidence="8" id="KW-0443">Lipid metabolism</keyword>